<dbReference type="Pfam" id="PF17768">
    <property type="entry name" value="RecJ_OB"/>
    <property type="match status" value="1"/>
</dbReference>
<evidence type="ECO:0000256" key="2">
    <source>
        <dbReference type="ARBA" id="ARBA00019841"/>
    </source>
</evidence>
<dbReference type="SUPFAM" id="SSF64182">
    <property type="entry name" value="DHH phosphoesterases"/>
    <property type="match status" value="1"/>
</dbReference>
<gene>
    <name evidence="11" type="primary">recJ</name>
    <name evidence="11" type="ORF">HMPREF0548_0108</name>
</gene>
<keyword evidence="5 11" id="KW-0269">Exonuclease</keyword>
<proteinExistence type="inferred from homology"/>
<dbReference type="Pfam" id="PF02272">
    <property type="entry name" value="DHHA1"/>
    <property type="match status" value="1"/>
</dbReference>
<dbReference type="InterPro" id="IPR038763">
    <property type="entry name" value="DHH_sf"/>
</dbReference>
<evidence type="ECO:0000259" key="10">
    <source>
        <dbReference type="Pfam" id="PF17768"/>
    </source>
</evidence>
<evidence type="ECO:0000256" key="3">
    <source>
        <dbReference type="ARBA" id="ARBA00022722"/>
    </source>
</evidence>
<dbReference type="NCBIfam" id="TIGR00644">
    <property type="entry name" value="recJ"/>
    <property type="match status" value="1"/>
</dbReference>
<dbReference type="GO" id="GO:0008409">
    <property type="term" value="F:5'-3' exonuclease activity"/>
    <property type="evidence" value="ECO:0007669"/>
    <property type="project" value="InterPro"/>
</dbReference>
<evidence type="ECO:0000313" key="11">
    <source>
        <dbReference type="EMBL" id="EEJ72991.1"/>
    </source>
</evidence>
<feature type="domain" description="RecJ OB" evidence="10">
    <location>
        <begin position="459"/>
        <end position="563"/>
    </location>
</feature>
<evidence type="ECO:0000259" key="8">
    <source>
        <dbReference type="Pfam" id="PF02272"/>
    </source>
</evidence>
<keyword evidence="12" id="KW-1185">Reference proteome</keyword>
<protein>
    <recommendedName>
        <fullName evidence="2">Single-stranded-DNA-specific exonuclease RecJ</fullName>
    </recommendedName>
</protein>
<feature type="domain" description="DHHA1" evidence="8">
    <location>
        <begin position="354"/>
        <end position="446"/>
    </location>
</feature>
<dbReference type="Proteomes" id="UP000005583">
    <property type="component" value="Unassembled WGS sequence"/>
</dbReference>
<evidence type="ECO:0000256" key="4">
    <source>
        <dbReference type="ARBA" id="ARBA00022801"/>
    </source>
</evidence>
<keyword evidence="3" id="KW-0540">Nuclease</keyword>
<evidence type="ECO:0000256" key="6">
    <source>
        <dbReference type="SAM" id="Coils"/>
    </source>
</evidence>
<dbReference type="InterPro" id="IPR004610">
    <property type="entry name" value="RecJ"/>
</dbReference>
<dbReference type="PATRIC" id="fig|525365.8.peg.413"/>
<evidence type="ECO:0000259" key="9">
    <source>
        <dbReference type="Pfam" id="PF10141"/>
    </source>
</evidence>
<dbReference type="GO" id="GO:0003676">
    <property type="term" value="F:nucleic acid binding"/>
    <property type="evidence" value="ECO:0007669"/>
    <property type="project" value="InterPro"/>
</dbReference>
<keyword evidence="4 11" id="KW-0378">Hydrolase</keyword>
<comment type="similarity">
    <text evidence="1">Belongs to the RecJ family.</text>
</comment>
<dbReference type="GO" id="GO:0006310">
    <property type="term" value="P:DNA recombination"/>
    <property type="evidence" value="ECO:0007669"/>
    <property type="project" value="InterPro"/>
</dbReference>
<dbReference type="InterPro" id="IPR018779">
    <property type="entry name" value="RecJ_C"/>
</dbReference>
<dbReference type="Pfam" id="PF10141">
    <property type="entry name" value="ssDNA-exonuc_C"/>
    <property type="match status" value="1"/>
</dbReference>
<organism evidence="11 12">
    <name type="scientific">Lactobacillus ultunensis DSM 16047</name>
    <dbReference type="NCBI Taxonomy" id="525365"/>
    <lineage>
        <taxon>Bacteria</taxon>
        <taxon>Bacillati</taxon>
        <taxon>Bacillota</taxon>
        <taxon>Bacilli</taxon>
        <taxon>Lactobacillales</taxon>
        <taxon>Lactobacillaceae</taxon>
        <taxon>Lactobacillus</taxon>
    </lineage>
</organism>
<evidence type="ECO:0000256" key="5">
    <source>
        <dbReference type="ARBA" id="ARBA00022839"/>
    </source>
</evidence>
<dbReference type="Gene3D" id="3.10.310.30">
    <property type="match status" value="1"/>
</dbReference>
<dbReference type="GO" id="GO:0006281">
    <property type="term" value="P:DNA repair"/>
    <property type="evidence" value="ECO:0007669"/>
    <property type="project" value="InterPro"/>
</dbReference>
<feature type="coiled-coil region" evidence="6">
    <location>
        <begin position="309"/>
        <end position="336"/>
    </location>
</feature>
<evidence type="ECO:0000313" key="12">
    <source>
        <dbReference type="Proteomes" id="UP000005583"/>
    </source>
</evidence>
<dbReference type="Pfam" id="PF01368">
    <property type="entry name" value="DHH"/>
    <property type="match status" value="1"/>
</dbReference>
<dbReference type="InterPro" id="IPR041122">
    <property type="entry name" value="RecJ_OB"/>
</dbReference>
<comment type="caution">
    <text evidence="11">The sequence shown here is derived from an EMBL/GenBank/DDBJ whole genome shotgun (WGS) entry which is preliminary data.</text>
</comment>
<dbReference type="InterPro" id="IPR051673">
    <property type="entry name" value="SSDNA_exonuclease_RecJ"/>
</dbReference>
<reference evidence="11 12" key="1">
    <citation type="submission" date="2009-01" db="EMBL/GenBank/DDBJ databases">
        <authorList>
            <person name="Qin X."/>
            <person name="Bachman B."/>
            <person name="Battles P."/>
            <person name="Bell A."/>
            <person name="Bess C."/>
            <person name="Bickham C."/>
            <person name="Chaboub L."/>
            <person name="Chen D."/>
            <person name="Coyle M."/>
            <person name="Deiros D.R."/>
            <person name="Dinh H."/>
            <person name="Forbes L."/>
            <person name="Fowler G."/>
            <person name="Francisco L."/>
            <person name="Fu Q."/>
            <person name="Gubbala S."/>
            <person name="Hale W."/>
            <person name="Han Y."/>
            <person name="Hemphill L."/>
            <person name="Highlander S.K."/>
            <person name="Hirani K."/>
            <person name="Hogues M."/>
            <person name="Jackson L."/>
            <person name="Jakkamsetti A."/>
            <person name="Javaid M."/>
            <person name="Jiang H."/>
            <person name="Korchina V."/>
            <person name="Kovar C."/>
            <person name="Lara F."/>
            <person name="Lee S."/>
            <person name="Mata R."/>
            <person name="Mathew T."/>
            <person name="Moen C."/>
            <person name="Morales K."/>
            <person name="Munidasa M."/>
            <person name="Nazareth L."/>
            <person name="Ngo R."/>
            <person name="Nguyen L."/>
            <person name="Okwuonu G."/>
            <person name="Ongeri F."/>
            <person name="Patil S."/>
            <person name="Petrosino J."/>
            <person name="Pham C."/>
            <person name="Pham P."/>
            <person name="Pu L.-L."/>
            <person name="Puazo M."/>
            <person name="Raj R."/>
            <person name="Reid J."/>
            <person name="Rouhana J."/>
            <person name="Saada N."/>
            <person name="Shang Y."/>
            <person name="Simmons D."/>
            <person name="Thornton R."/>
            <person name="Warren J."/>
            <person name="Weissenberger G."/>
            <person name="Zhang J."/>
            <person name="Zhang L."/>
            <person name="Zhou C."/>
            <person name="Zhu D."/>
            <person name="Muzny D."/>
            <person name="Worley K."/>
            <person name="Gibbs R."/>
        </authorList>
    </citation>
    <scope>NUCLEOTIDE SEQUENCE [LARGE SCALE GENOMIC DNA]</scope>
    <source>
        <strain evidence="11 12">DSM 16047</strain>
    </source>
</reference>
<keyword evidence="6" id="KW-0175">Coiled coil</keyword>
<name>C2EKB2_9LACO</name>
<dbReference type="EMBL" id="ACGU01000010">
    <property type="protein sequence ID" value="EEJ72991.1"/>
    <property type="molecule type" value="Genomic_DNA"/>
</dbReference>
<dbReference type="STRING" id="525365.HMPREF0548_0108"/>
<evidence type="ECO:0000256" key="1">
    <source>
        <dbReference type="ARBA" id="ARBA00005915"/>
    </source>
</evidence>
<dbReference type="InterPro" id="IPR003156">
    <property type="entry name" value="DHHA1_dom"/>
</dbReference>
<dbReference type="InterPro" id="IPR001667">
    <property type="entry name" value="DDH_dom"/>
</dbReference>
<dbReference type="AlphaFoldDB" id="C2EKB2"/>
<dbReference type="PANTHER" id="PTHR30255">
    <property type="entry name" value="SINGLE-STRANDED-DNA-SPECIFIC EXONUCLEASE RECJ"/>
    <property type="match status" value="1"/>
</dbReference>
<evidence type="ECO:0000259" key="7">
    <source>
        <dbReference type="Pfam" id="PF01368"/>
    </source>
</evidence>
<sequence>MPFSFYEEMQGVFTVMKWQQNKAEELSSDLVEKYQLSPIAAQLFALRGINTDEKLDFWFNATEENLADPSLMHDMDKAIDRINQAIDNGEKITIYGDYDADGITATTIMTETLSILGADVHYFIPDRFKDGYGPNIDRYKDIVADGTKLIITVDNGVTGIDEVKYAKDHGVDTIVTDHHTFQENKPDACAIVHCNYPGQKYPFDDYCGAGVAYTICRGLMQDTMPELLDLAMIGTIGDMVKVTGEGHVIVKRGLEVLNQTERPGLRALIKNAGLTMGTINETDVGFNIAPRLNAVGRLANANLAVELLLSDDDVEAQKIADQIEDLNNQRKELTTKVYDRCMQLIRENSWQKQNTLVLYNPDFHEGVLGLVANKIVEKTHKPTIVLTKNKKGEIKGSGRSIDGFNLFDALNPLKDDLFTKFGGHDFACGLSMTEDKIAPLREKLEQGFHVEGGLESRKYDMELPMKDLSPQTLAKINQVGPFGTGDAQPVFSISNPTITQFYKIGKDKNHVKFTAAKNGGSLSVIGFNKDFLNNNLLPFISKVFVQLSLNTFRKQVSLQGIIEGIEFASPKLAVPTPVIDLRQEKLVMGFADRYLLFDKKNIPIVRNRLQISDNKISLVKDYDQSGETVALLDVPHNQVELNAALEKNYHQIYLRFLLDQLPVEQIPAKSYFSKVLKYIYAHPTLSPDDYRMVAPYIGLDYDSVLFILRVFFELGFVKLDEGKLVGENNPKKQPLTASKYLMATSSQIKFVNQLRTMPTQKLITYVNNVANN</sequence>
<feature type="domain" description="Single-stranded-DNA-specific exonuclease RecJ C-terminal" evidence="9">
    <location>
        <begin position="578"/>
        <end position="764"/>
    </location>
</feature>
<dbReference type="Gene3D" id="3.90.1640.30">
    <property type="match status" value="1"/>
</dbReference>
<dbReference type="eggNOG" id="COG0608">
    <property type="taxonomic scope" value="Bacteria"/>
</dbReference>
<dbReference type="PANTHER" id="PTHR30255:SF2">
    <property type="entry name" value="SINGLE-STRANDED-DNA-SPECIFIC EXONUCLEASE RECJ"/>
    <property type="match status" value="1"/>
</dbReference>
<feature type="domain" description="DDH" evidence="7">
    <location>
        <begin position="91"/>
        <end position="235"/>
    </location>
</feature>
<accession>C2EKB2</accession>
<dbReference type="HOGENOM" id="CLU_009736_4_1_9"/>